<reference evidence="9 10" key="1">
    <citation type="submission" date="2018-07" db="EMBL/GenBank/DDBJ databases">
        <title>Whole genome Sequencing of Pseudoxanthomonas gei KCTC 32298 (T).</title>
        <authorList>
            <person name="Kumar S."/>
            <person name="Bansal K."/>
            <person name="Kaur A."/>
            <person name="Patil P."/>
            <person name="Sharma S."/>
            <person name="Patil P.B."/>
        </authorList>
    </citation>
    <scope>NUCLEOTIDE SEQUENCE [LARGE SCALE GENOMIC DNA]</scope>
    <source>
        <strain evidence="9 10">KCTC 32298</strain>
    </source>
</reference>
<comment type="similarity">
    <text evidence="2">Belongs to the UPF0126 family.</text>
</comment>
<keyword evidence="6 7" id="KW-0472">Membrane</keyword>
<feature type="transmembrane region" description="Helical" evidence="7">
    <location>
        <begin position="63"/>
        <end position="82"/>
    </location>
</feature>
<dbReference type="InterPro" id="IPR005115">
    <property type="entry name" value="Gly_transporter"/>
</dbReference>
<sequence>MLLHVLFLIAIAAEAMSAALVAGRREMDWLGVCVLACVTALGGGTLRDVLLGRHPLSWIEHPYYLVIVLVAALATALIAPIAKRLRTSFLVLDAIGLVVFTVIGCDIAQGLGLHWIVILVSGMVTGTFGGVLRDVLCTQIPLLFRKELYASVSLVTGALYMAAPHLGIQHGVGLVVAMVVGFVLRMLAIRYHWEMPKFVYRDDWD</sequence>
<evidence type="ECO:0000256" key="5">
    <source>
        <dbReference type="ARBA" id="ARBA00022989"/>
    </source>
</evidence>
<comment type="caution">
    <text evidence="9">The sequence shown here is derived from an EMBL/GenBank/DDBJ whole genome shotgun (WGS) entry which is preliminary data.</text>
</comment>
<evidence type="ECO:0000256" key="2">
    <source>
        <dbReference type="ARBA" id="ARBA00008193"/>
    </source>
</evidence>
<feature type="domain" description="Glycine transporter" evidence="8">
    <location>
        <begin position="91"/>
        <end position="163"/>
    </location>
</feature>
<proteinExistence type="inferred from homology"/>
<gene>
    <name evidence="9" type="ORF">DT603_14330</name>
</gene>
<keyword evidence="4 7" id="KW-0812">Transmembrane</keyword>
<evidence type="ECO:0000256" key="3">
    <source>
        <dbReference type="ARBA" id="ARBA00022475"/>
    </source>
</evidence>
<feature type="transmembrane region" description="Helical" evidence="7">
    <location>
        <begin position="115"/>
        <end position="136"/>
    </location>
</feature>
<dbReference type="PANTHER" id="PTHR30506">
    <property type="entry name" value="INNER MEMBRANE PROTEIN"/>
    <property type="match status" value="1"/>
</dbReference>
<dbReference type="PANTHER" id="PTHR30506:SF3">
    <property type="entry name" value="UPF0126 INNER MEMBRANE PROTEIN YADS-RELATED"/>
    <property type="match status" value="1"/>
</dbReference>
<evidence type="ECO:0000256" key="7">
    <source>
        <dbReference type="SAM" id="Phobius"/>
    </source>
</evidence>
<dbReference type="Pfam" id="PF03458">
    <property type="entry name" value="Gly_transporter"/>
    <property type="match status" value="2"/>
</dbReference>
<evidence type="ECO:0000313" key="10">
    <source>
        <dbReference type="Proteomes" id="UP001429354"/>
    </source>
</evidence>
<comment type="subcellular location">
    <subcellularLocation>
        <location evidence="1">Cell membrane</location>
        <topology evidence="1">Multi-pass membrane protein</topology>
    </subcellularLocation>
</comment>
<feature type="transmembrane region" description="Helical" evidence="7">
    <location>
        <begin position="89"/>
        <end position="109"/>
    </location>
</feature>
<evidence type="ECO:0000256" key="1">
    <source>
        <dbReference type="ARBA" id="ARBA00004651"/>
    </source>
</evidence>
<keyword evidence="10" id="KW-1185">Reference proteome</keyword>
<feature type="transmembrane region" description="Helical" evidence="7">
    <location>
        <begin position="148"/>
        <end position="166"/>
    </location>
</feature>
<keyword evidence="5 7" id="KW-1133">Transmembrane helix</keyword>
<evidence type="ECO:0000259" key="8">
    <source>
        <dbReference type="Pfam" id="PF03458"/>
    </source>
</evidence>
<dbReference type="EMBL" id="QOVG01000010">
    <property type="protein sequence ID" value="NDK40017.1"/>
    <property type="molecule type" value="Genomic_DNA"/>
</dbReference>
<accession>A0ABX0AEK6</accession>
<organism evidence="9 10">
    <name type="scientific">Pseudoxanthomonas gei</name>
    <dbReference type="NCBI Taxonomy" id="1383030"/>
    <lineage>
        <taxon>Bacteria</taxon>
        <taxon>Pseudomonadati</taxon>
        <taxon>Pseudomonadota</taxon>
        <taxon>Gammaproteobacteria</taxon>
        <taxon>Lysobacterales</taxon>
        <taxon>Lysobacteraceae</taxon>
        <taxon>Pseudoxanthomonas</taxon>
    </lineage>
</organism>
<feature type="transmembrane region" description="Helical" evidence="7">
    <location>
        <begin position="172"/>
        <end position="191"/>
    </location>
</feature>
<evidence type="ECO:0000256" key="4">
    <source>
        <dbReference type="ARBA" id="ARBA00022692"/>
    </source>
</evidence>
<evidence type="ECO:0000313" key="9">
    <source>
        <dbReference type="EMBL" id="NDK40017.1"/>
    </source>
</evidence>
<evidence type="ECO:0000256" key="6">
    <source>
        <dbReference type="ARBA" id="ARBA00023136"/>
    </source>
</evidence>
<keyword evidence="3" id="KW-1003">Cell membrane</keyword>
<feature type="domain" description="Glycine transporter" evidence="8">
    <location>
        <begin position="5"/>
        <end position="78"/>
    </location>
</feature>
<protein>
    <submittedName>
        <fullName evidence="9">Trimeric intracellular cation channel family protein</fullName>
    </submittedName>
</protein>
<dbReference type="Proteomes" id="UP001429354">
    <property type="component" value="Unassembled WGS sequence"/>
</dbReference>
<name>A0ABX0AEK6_9GAMM</name>